<dbReference type="Gene3D" id="3.40.630.30">
    <property type="match status" value="1"/>
</dbReference>
<dbReference type="PROSITE" id="PS51186">
    <property type="entry name" value="GNAT"/>
    <property type="match status" value="1"/>
</dbReference>
<dbReference type="EMBL" id="JACEFB010000001">
    <property type="protein sequence ID" value="MBA2224995.1"/>
    <property type="molecule type" value="Genomic_DNA"/>
</dbReference>
<sequence length="151" mass="17780">MADAVIEIVGLNELPVIVELYNRIFRPIKDISAFRRRYQGRHNILQMVARLQDQPVGFFLGFELKPDTFFAWYYGVLPEYRRLGIGQQLLEAVHAWARQQEYEYVRFECQNAHRSLMHLALNFQYDIVGIRWDSGLGDNLIIFEKTLSSEP</sequence>
<name>A0A7V8VBW2_9BACT</name>
<dbReference type="InterPro" id="IPR000182">
    <property type="entry name" value="GNAT_dom"/>
</dbReference>
<dbReference type="SUPFAM" id="SSF55729">
    <property type="entry name" value="Acyl-CoA N-acyltransferases (Nat)"/>
    <property type="match status" value="1"/>
</dbReference>
<dbReference type="AlphaFoldDB" id="A0A7V8VBW2"/>
<dbReference type="CDD" id="cd04301">
    <property type="entry name" value="NAT_SF"/>
    <property type="match status" value="1"/>
</dbReference>
<accession>A0A7V8VBW2</accession>
<keyword evidence="2" id="KW-0808">Transferase</keyword>
<dbReference type="RefSeq" id="WP_194536403.1">
    <property type="nucleotide sequence ID" value="NZ_JACEFB010000001.1"/>
</dbReference>
<reference evidence="2 3" key="1">
    <citation type="submission" date="2020-07" db="EMBL/GenBank/DDBJ databases">
        <title>Thermogemmata thermophila gen. nov., sp. nov., a novel moderate thermophilic planctomycete from a Kamchatka hot spring.</title>
        <authorList>
            <person name="Elcheninov A.G."/>
            <person name="Podosokorskaya O.A."/>
            <person name="Kovaleva O.L."/>
            <person name="Novikov A."/>
            <person name="Bonch-Osmolovskaya E.A."/>
            <person name="Toshchakov S.V."/>
            <person name="Kublanov I.V."/>
        </authorList>
    </citation>
    <scope>NUCLEOTIDE SEQUENCE [LARGE SCALE GENOMIC DNA]</scope>
    <source>
        <strain evidence="2 3">2918</strain>
    </source>
</reference>
<evidence type="ECO:0000313" key="2">
    <source>
        <dbReference type="EMBL" id="MBA2224995.1"/>
    </source>
</evidence>
<evidence type="ECO:0000313" key="3">
    <source>
        <dbReference type="Proteomes" id="UP000542342"/>
    </source>
</evidence>
<dbReference type="GO" id="GO:0016747">
    <property type="term" value="F:acyltransferase activity, transferring groups other than amino-acyl groups"/>
    <property type="evidence" value="ECO:0007669"/>
    <property type="project" value="InterPro"/>
</dbReference>
<evidence type="ECO:0000259" key="1">
    <source>
        <dbReference type="PROSITE" id="PS51186"/>
    </source>
</evidence>
<keyword evidence="3" id="KW-1185">Reference proteome</keyword>
<comment type="caution">
    <text evidence="2">The sequence shown here is derived from an EMBL/GenBank/DDBJ whole genome shotgun (WGS) entry which is preliminary data.</text>
</comment>
<feature type="domain" description="N-acetyltransferase" evidence="1">
    <location>
        <begin position="4"/>
        <end position="148"/>
    </location>
</feature>
<dbReference type="Proteomes" id="UP000542342">
    <property type="component" value="Unassembled WGS sequence"/>
</dbReference>
<dbReference type="InterPro" id="IPR016181">
    <property type="entry name" value="Acyl_CoA_acyltransferase"/>
</dbReference>
<proteinExistence type="predicted"/>
<gene>
    <name evidence="2" type="ORF">H0921_02345</name>
</gene>
<protein>
    <submittedName>
        <fullName evidence="2">GNAT family N-acetyltransferase</fullName>
    </submittedName>
</protein>
<organism evidence="2 3">
    <name type="scientific">Thermogemmata fonticola</name>
    <dbReference type="NCBI Taxonomy" id="2755323"/>
    <lineage>
        <taxon>Bacteria</taxon>
        <taxon>Pseudomonadati</taxon>
        <taxon>Planctomycetota</taxon>
        <taxon>Planctomycetia</taxon>
        <taxon>Gemmatales</taxon>
        <taxon>Gemmataceae</taxon>
        <taxon>Thermogemmata</taxon>
    </lineage>
</organism>
<dbReference type="Pfam" id="PF00583">
    <property type="entry name" value="Acetyltransf_1"/>
    <property type="match status" value="1"/>
</dbReference>